<name>A0AAV4PEG8_9ARAC</name>
<protein>
    <submittedName>
        <fullName evidence="1">Uncharacterized protein</fullName>
    </submittedName>
</protein>
<evidence type="ECO:0000313" key="1">
    <source>
        <dbReference type="EMBL" id="GIX95469.1"/>
    </source>
</evidence>
<sequence length="114" mass="13063">MLLKRDYLLLYPFATSIISVSQHCDTPQEDFVRGISLRRKQNLHFTLSDVAAIKISSVTHQHFIMKCRKTLYTGFVETALSVKSLNAKGSIKFIKYHVGEFSLKRDSLSLWANL</sequence>
<reference evidence="1 2" key="1">
    <citation type="submission" date="2021-06" db="EMBL/GenBank/DDBJ databases">
        <title>Caerostris darwini draft genome.</title>
        <authorList>
            <person name="Kono N."/>
            <person name="Arakawa K."/>
        </authorList>
    </citation>
    <scope>NUCLEOTIDE SEQUENCE [LARGE SCALE GENOMIC DNA]</scope>
</reference>
<evidence type="ECO:0000313" key="2">
    <source>
        <dbReference type="Proteomes" id="UP001054837"/>
    </source>
</evidence>
<proteinExistence type="predicted"/>
<dbReference type="EMBL" id="BPLQ01002752">
    <property type="protein sequence ID" value="GIX95469.1"/>
    <property type="molecule type" value="Genomic_DNA"/>
</dbReference>
<comment type="caution">
    <text evidence="1">The sequence shown here is derived from an EMBL/GenBank/DDBJ whole genome shotgun (WGS) entry which is preliminary data.</text>
</comment>
<accession>A0AAV4PEG8</accession>
<organism evidence="1 2">
    <name type="scientific">Caerostris darwini</name>
    <dbReference type="NCBI Taxonomy" id="1538125"/>
    <lineage>
        <taxon>Eukaryota</taxon>
        <taxon>Metazoa</taxon>
        <taxon>Ecdysozoa</taxon>
        <taxon>Arthropoda</taxon>
        <taxon>Chelicerata</taxon>
        <taxon>Arachnida</taxon>
        <taxon>Araneae</taxon>
        <taxon>Araneomorphae</taxon>
        <taxon>Entelegynae</taxon>
        <taxon>Araneoidea</taxon>
        <taxon>Araneidae</taxon>
        <taxon>Caerostris</taxon>
    </lineage>
</organism>
<dbReference type="Proteomes" id="UP001054837">
    <property type="component" value="Unassembled WGS sequence"/>
</dbReference>
<dbReference type="AlphaFoldDB" id="A0AAV4PEG8"/>
<keyword evidence="2" id="KW-1185">Reference proteome</keyword>
<gene>
    <name evidence="1" type="ORF">CDAR_457531</name>
</gene>